<reference evidence="1 2" key="1">
    <citation type="submission" date="2018-04" db="EMBL/GenBank/DDBJ databases">
        <title>WGS assembly of Panicum hallii var. hallii HAL2.</title>
        <authorList>
            <person name="Lovell J."/>
            <person name="Jenkins J."/>
            <person name="Lowry D."/>
            <person name="Mamidi S."/>
            <person name="Sreedasyam A."/>
            <person name="Weng X."/>
            <person name="Barry K."/>
            <person name="Bonette J."/>
            <person name="Campitelli B."/>
            <person name="Daum C."/>
            <person name="Gordon S."/>
            <person name="Gould B."/>
            <person name="Lipzen A."/>
            <person name="MacQueen A."/>
            <person name="Palacio-Mejia J."/>
            <person name="Plott C."/>
            <person name="Shakirov E."/>
            <person name="Shu S."/>
            <person name="Yoshinaga Y."/>
            <person name="Zane M."/>
            <person name="Rokhsar D."/>
            <person name="Grimwood J."/>
            <person name="Schmutz J."/>
            <person name="Juenger T."/>
        </authorList>
    </citation>
    <scope>NUCLEOTIDE SEQUENCE [LARGE SCALE GENOMIC DNA]</scope>
    <source>
        <strain evidence="2">cv. HAL2</strain>
    </source>
</reference>
<gene>
    <name evidence="1" type="ORF">GQ55_1G433200</name>
</gene>
<organism evidence="1 2">
    <name type="scientific">Panicum hallii var. hallii</name>
    <dbReference type="NCBI Taxonomy" id="1504633"/>
    <lineage>
        <taxon>Eukaryota</taxon>
        <taxon>Viridiplantae</taxon>
        <taxon>Streptophyta</taxon>
        <taxon>Embryophyta</taxon>
        <taxon>Tracheophyta</taxon>
        <taxon>Spermatophyta</taxon>
        <taxon>Magnoliopsida</taxon>
        <taxon>Liliopsida</taxon>
        <taxon>Poales</taxon>
        <taxon>Poaceae</taxon>
        <taxon>PACMAD clade</taxon>
        <taxon>Panicoideae</taxon>
        <taxon>Panicodae</taxon>
        <taxon>Paniceae</taxon>
        <taxon>Panicinae</taxon>
        <taxon>Panicum</taxon>
        <taxon>Panicum sect. Panicum</taxon>
    </lineage>
</organism>
<accession>A0A2T7FDN8</accession>
<proteinExistence type="predicted"/>
<name>A0A2T7FDN8_9POAL</name>
<keyword evidence="2" id="KW-1185">Reference proteome</keyword>
<dbReference type="Gramene" id="PUZ78192">
    <property type="protein sequence ID" value="PUZ78192"/>
    <property type="gene ID" value="GQ55_1G433200"/>
</dbReference>
<evidence type="ECO:0000313" key="1">
    <source>
        <dbReference type="EMBL" id="PUZ78192.1"/>
    </source>
</evidence>
<evidence type="ECO:0000313" key="2">
    <source>
        <dbReference type="Proteomes" id="UP000244336"/>
    </source>
</evidence>
<dbReference type="EMBL" id="CM009749">
    <property type="protein sequence ID" value="PUZ78192.1"/>
    <property type="molecule type" value="Genomic_DNA"/>
</dbReference>
<dbReference type="AlphaFoldDB" id="A0A2T7FDN8"/>
<dbReference type="Proteomes" id="UP000244336">
    <property type="component" value="Chromosome 1"/>
</dbReference>
<sequence>MGLPPRSDRARQNAFCSKILLLILEFKCYYLFLASSANGLNYGNQFGSRVLISEIICMLPTVQPPNPELQQGKNKLLTFVQWL</sequence>
<protein>
    <submittedName>
        <fullName evidence="1">Uncharacterized protein</fullName>
    </submittedName>
</protein>